<name>A0ABT4VTR7_9HYPH</name>
<dbReference type="RefSeq" id="WP_271091946.1">
    <property type="nucleotide sequence ID" value="NZ_JAPJZH010000018.1"/>
</dbReference>
<keyword evidence="3" id="KW-1185">Reference proteome</keyword>
<accession>A0ABT4VTR7</accession>
<reference evidence="2" key="1">
    <citation type="submission" date="2022-11" db="EMBL/GenBank/DDBJ databases">
        <title>Hoeflea poritis sp. nov., isolated from scleractinian coral Porites lutea.</title>
        <authorList>
            <person name="Zhang G."/>
            <person name="Wei Q."/>
            <person name="Cai L."/>
        </authorList>
    </citation>
    <scope>NUCLEOTIDE SEQUENCE</scope>
    <source>
        <strain evidence="2">E7-10</strain>
    </source>
</reference>
<dbReference type="EMBL" id="JAPJZH010000018">
    <property type="protein sequence ID" value="MDA4848103.1"/>
    <property type="molecule type" value="Genomic_DNA"/>
</dbReference>
<evidence type="ECO:0000313" key="3">
    <source>
        <dbReference type="Proteomes" id="UP001148313"/>
    </source>
</evidence>
<organism evidence="2 3">
    <name type="scientific">Hoeflea poritis</name>
    <dbReference type="NCBI Taxonomy" id="2993659"/>
    <lineage>
        <taxon>Bacteria</taxon>
        <taxon>Pseudomonadati</taxon>
        <taxon>Pseudomonadota</taxon>
        <taxon>Alphaproteobacteria</taxon>
        <taxon>Hyphomicrobiales</taxon>
        <taxon>Rhizobiaceae</taxon>
        <taxon>Hoeflea</taxon>
    </lineage>
</organism>
<keyword evidence="1" id="KW-0732">Signal</keyword>
<sequence>MKATFFAAIAFAAVAAAGSAQALDLQEGGSPKLKVTKLQMGIKSPATNACPANAQLKAWVFTNKAGSVPIYIARNGGTVSGPYMVQTKATGNGTFMGVYSRTLQIHQPIDAQYRASAPQHKKLSNWVPLKASCKIGLGGGGILQN</sequence>
<feature type="signal peptide" evidence="1">
    <location>
        <begin position="1"/>
        <end position="22"/>
    </location>
</feature>
<gene>
    <name evidence="2" type="ORF">OOZ53_22285</name>
</gene>
<proteinExistence type="predicted"/>
<protein>
    <submittedName>
        <fullName evidence="2">Uncharacterized protein</fullName>
    </submittedName>
</protein>
<evidence type="ECO:0000313" key="2">
    <source>
        <dbReference type="EMBL" id="MDA4848103.1"/>
    </source>
</evidence>
<evidence type="ECO:0000256" key="1">
    <source>
        <dbReference type="SAM" id="SignalP"/>
    </source>
</evidence>
<comment type="caution">
    <text evidence="2">The sequence shown here is derived from an EMBL/GenBank/DDBJ whole genome shotgun (WGS) entry which is preliminary data.</text>
</comment>
<feature type="chain" id="PRO_5045368229" evidence="1">
    <location>
        <begin position="23"/>
        <end position="145"/>
    </location>
</feature>
<dbReference type="Proteomes" id="UP001148313">
    <property type="component" value="Unassembled WGS sequence"/>
</dbReference>